<keyword evidence="1" id="KW-1133">Transmembrane helix</keyword>
<name>A0A1Y1SIX4_9GAMM</name>
<protein>
    <recommendedName>
        <fullName evidence="4">DUF2878 domain-containing protein</fullName>
    </recommendedName>
</protein>
<evidence type="ECO:0000256" key="1">
    <source>
        <dbReference type="SAM" id="Phobius"/>
    </source>
</evidence>
<dbReference type="STRING" id="1317117.ATO7_06990"/>
<feature type="transmembrane region" description="Helical" evidence="1">
    <location>
        <begin position="66"/>
        <end position="86"/>
    </location>
</feature>
<keyword evidence="1" id="KW-0812">Transmembrane</keyword>
<gene>
    <name evidence="2" type="ORF">ATO7_06990</name>
</gene>
<feature type="transmembrane region" description="Helical" evidence="1">
    <location>
        <begin position="155"/>
        <end position="176"/>
    </location>
</feature>
<organism evidence="2 3">
    <name type="scientific">Oceanococcus atlanticus</name>
    <dbReference type="NCBI Taxonomy" id="1317117"/>
    <lineage>
        <taxon>Bacteria</taxon>
        <taxon>Pseudomonadati</taxon>
        <taxon>Pseudomonadota</taxon>
        <taxon>Gammaproteobacteria</taxon>
        <taxon>Chromatiales</taxon>
        <taxon>Oceanococcaceae</taxon>
        <taxon>Oceanococcus</taxon>
    </lineage>
</organism>
<evidence type="ECO:0000313" key="2">
    <source>
        <dbReference type="EMBL" id="ORE89607.1"/>
    </source>
</evidence>
<dbReference type="EMBL" id="AQQV01000001">
    <property type="protein sequence ID" value="ORE89607.1"/>
    <property type="molecule type" value="Genomic_DNA"/>
</dbReference>
<feature type="transmembrane region" description="Helical" evidence="1">
    <location>
        <begin position="12"/>
        <end position="32"/>
    </location>
</feature>
<dbReference type="InterPro" id="IPR021306">
    <property type="entry name" value="DUF2878"/>
</dbReference>
<accession>A0A1Y1SIX4</accession>
<keyword evidence="3" id="KW-1185">Reference proteome</keyword>
<dbReference type="OrthoDB" id="288800at2"/>
<dbReference type="Proteomes" id="UP000192342">
    <property type="component" value="Unassembled WGS sequence"/>
</dbReference>
<feature type="transmembrane region" description="Helical" evidence="1">
    <location>
        <begin position="126"/>
        <end position="149"/>
    </location>
</feature>
<reference evidence="2 3" key="1">
    <citation type="submission" date="2013-04" db="EMBL/GenBank/DDBJ databases">
        <title>Oceanococcus atlanticus 22II-S10r2 Genome Sequencing.</title>
        <authorList>
            <person name="Lai Q."/>
            <person name="Li G."/>
            <person name="Shao Z."/>
        </authorList>
    </citation>
    <scope>NUCLEOTIDE SEQUENCE [LARGE SCALE GENOMIC DNA]</scope>
    <source>
        <strain evidence="2 3">22II-S10r2</strain>
    </source>
</reference>
<dbReference type="RefSeq" id="WP_083560867.1">
    <property type="nucleotide sequence ID" value="NZ_AQQV01000001.1"/>
</dbReference>
<dbReference type="Pfam" id="PF11086">
    <property type="entry name" value="DUF2878"/>
    <property type="match status" value="1"/>
</dbReference>
<comment type="caution">
    <text evidence="2">The sequence shown here is derived from an EMBL/GenBank/DDBJ whole genome shotgun (WGS) entry which is preliminary data.</text>
</comment>
<feature type="transmembrane region" description="Helical" evidence="1">
    <location>
        <begin position="92"/>
        <end position="114"/>
    </location>
</feature>
<sequence>MQPVAWSGAPAVGLPAWAKVLAFQLLAAALILSPAKQSDVFAVALLCLWVPVHLHLSRHAGSELRVIIGALLLGPCCDLLLMRLGLINYNGVSLAAGLPPLWIYAMWVNFALLFHHSLSILSRRRWLSIPIALLSAPCAYLSGSALGAASLAQPTWLALLIVAQCWMLILPVLAWLSAPPKR</sequence>
<feature type="transmembrane region" description="Helical" evidence="1">
    <location>
        <begin position="38"/>
        <end position="54"/>
    </location>
</feature>
<evidence type="ECO:0008006" key="4">
    <source>
        <dbReference type="Google" id="ProtNLM"/>
    </source>
</evidence>
<keyword evidence="1" id="KW-0472">Membrane</keyword>
<dbReference type="AlphaFoldDB" id="A0A1Y1SIX4"/>
<evidence type="ECO:0000313" key="3">
    <source>
        <dbReference type="Proteomes" id="UP000192342"/>
    </source>
</evidence>
<proteinExistence type="predicted"/>